<dbReference type="SUPFAM" id="SSF56281">
    <property type="entry name" value="Metallo-hydrolase/oxidoreductase"/>
    <property type="match status" value="1"/>
</dbReference>
<organism evidence="2 3">
    <name type="scientific">Streptosporangium canum</name>
    <dbReference type="NCBI Taxonomy" id="324952"/>
    <lineage>
        <taxon>Bacteria</taxon>
        <taxon>Bacillati</taxon>
        <taxon>Actinomycetota</taxon>
        <taxon>Actinomycetes</taxon>
        <taxon>Streptosporangiales</taxon>
        <taxon>Streptosporangiaceae</taxon>
        <taxon>Streptosporangium</taxon>
    </lineage>
</organism>
<protein>
    <submittedName>
        <fullName evidence="2">Ribonuclease BN, tRNA processing enzyme</fullName>
    </submittedName>
</protein>
<keyword evidence="3" id="KW-1185">Reference proteome</keyword>
<evidence type="ECO:0000259" key="1">
    <source>
        <dbReference type="SMART" id="SM00849"/>
    </source>
</evidence>
<dbReference type="EMBL" id="FOQY01000003">
    <property type="protein sequence ID" value="SFI44377.1"/>
    <property type="molecule type" value="Genomic_DNA"/>
</dbReference>
<dbReference type="CDD" id="cd07716">
    <property type="entry name" value="RNaseZ_short-form-like_MBL-fold"/>
    <property type="match status" value="1"/>
</dbReference>
<reference evidence="3" key="1">
    <citation type="submission" date="2016-10" db="EMBL/GenBank/DDBJ databases">
        <authorList>
            <person name="Varghese N."/>
            <person name="Submissions S."/>
        </authorList>
    </citation>
    <scope>NUCLEOTIDE SEQUENCE [LARGE SCALE GENOMIC DNA]</scope>
    <source>
        <strain evidence="3">CGMCC 4.2126</strain>
    </source>
</reference>
<dbReference type="PANTHER" id="PTHR46018:SF4">
    <property type="entry name" value="METALLO-HYDROLASE YHFI-RELATED"/>
    <property type="match status" value="1"/>
</dbReference>
<gene>
    <name evidence="2" type="ORF">SAMN05216275_103186</name>
</gene>
<name>A0A1I3I971_9ACTN</name>
<dbReference type="RefSeq" id="WP_093885934.1">
    <property type="nucleotide sequence ID" value="NZ_FOQY01000003.1"/>
</dbReference>
<dbReference type="GeneID" id="96296953"/>
<dbReference type="InterPro" id="IPR001279">
    <property type="entry name" value="Metallo-B-lactamas"/>
</dbReference>
<dbReference type="GO" id="GO:0042781">
    <property type="term" value="F:3'-tRNA processing endoribonuclease activity"/>
    <property type="evidence" value="ECO:0007669"/>
    <property type="project" value="TreeGrafter"/>
</dbReference>
<dbReference type="InterPro" id="IPR036866">
    <property type="entry name" value="RibonucZ/Hydroxyglut_hydro"/>
</dbReference>
<evidence type="ECO:0000313" key="2">
    <source>
        <dbReference type="EMBL" id="SFI44377.1"/>
    </source>
</evidence>
<dbReference type="Proteomes" id="UP000199111">
    <property type="component" value="Unassembled WGS sequence"/>
</dbReference>
<dbReference type="Gene3D" id="3.60.15.10">
    <property type="entry name" value="Ribonuclease Z/Hydroxyacylglutathione hydrolase-like"/>
    <property type="match status" value="1"/>
</dbReference>
<dbReference type="SMART" id="SM00849">
    <property type="entry name" value="Lactamase_B"/>
    <property type="match status" value="1"/>
</dbReference>
<dbReference type="AlphaFoldDB" id="A0A1I3I971"/>
<sequence length="250" mass="26645">MKLTIIGCSGSFPGPDSPSSCYLLEAEGFRMLLDFGNGALGALQRHIGLYDVDAICLSHLHADHCLDLCPYHVVRTYSPQGPLPRVPVHAPADAPRRLAAAYGMPDEPGLETAFDFVRLTPGVFEVGPFQVTAARVNHPVETYGFRVSYGGRSVAYSGDTGESAELVKLASGADVLLCEASFLERPGLPAGLHLTGRQAAEHAARADVGTLVLTHLVPWYDREQILQEASLGGFGGRTELARSGALYDLG</sequence>
<dbReference type="PANTHER" id="PTHR46018">
    <property type="entry name" value="ZINC PHOSPHODIESTERASE ELAC PROTEIN 1"/>
    <property type="match status" value="1"/>
</dbReference>
<evidence type="ECO:0000313" key="3">
    <source>
        <dbReference type="Proteomes" id="UP000199111"/>
    </source>
</evidence>
<dbReference type="Pfam" id="PF12706">
    <property type="entry name" value="Lactamase_B_2"/>
    <property type="match status" value="1"/>
</dbReference>
<accession>A0A1I3I971</accession>
<proteinExistence type="predicted"/>
<feature type="domain" description="Metallo-beta-lactamase" evidence="1">
    <location>
        <begin position="18"/>
        <end position="197"/>
    </location>
</feature>